<dbReference type="Pfam" id="PF17782">
    <property type="entry name" value="WHD_DprA"/>
    <property type="match status" value="1"/>
</dbReference>
<dbReference type="Pfam" id="PF21102">
    <property type="entry name" value="DprA_N"/>
    <property type="match status" value="1"/>
</dbReference>
<keyword evidence="6" id="KW-1185">Reference proteome</keyword>
<protein>
    <submittedName>
        <fullName evidence="5">DNA protecting protein DprA</fullName>
    </submittedName>
</protein>
<dbReference type="AlphaFoldDB" id="A0A2T5BR71"/>
<feature type="domain" description="DprA winged helix" evidence="4">
    <location>
        <begin position="314"/>
        <end position="373"/>
    </location>
</feature>
<dbReference type="InterPro" id="IPR036388">
    <property type="entry name" value="WH-like_DNA-bd_sf"/>
</dbReference>
<dbReference type="Gene3D" id="1.10.10.10">
    <property type="entry name" value="Winged helix-like DNA-binding domain superfamily/Winged helix DNA-binding domain"/>
    <property type="match status" value="1"/>
</dbReference>
<evidence type="ECO:0000259" key="4">
    <source>
        <dbReference type="Pfam" id="PF17782"/>
    </source>
</evidence>
<evidence type="ECO:0000313" key="6">
    <source>
        <dbReference type="Proteomes" id="UP000243859"/>
    </source>
</evidence>
<dbReference type="InterPro" id="IPR041614">
    <property type="entry name" value="DprA_WH"/>
</dbReference>
<accession>A0A2T5BR71</accession>
<dbReference type="GO" id="GO:0009294">
    <property type="term" value="P:DNA-mediated transformation"/>
    <property type="evidence" value="ECO:0007669"/>
    <property type="project" value="InterPro"/>
</dbReference>
<evidence type="ECO:0000313" key="5">
    <source>
        <dbReference type="EMBL" id="PTN01655.1"/>
    </source>
</evidence>
<dbReference type="NCBIfam" id="TIGR00732">
    <property type="entry name" value="dprA"/>
    <property type="match status" value="1"/>
</dbReference>
<proteinExistence type="inferred from homology"/>
<evidence type="ECO:0000256" key="2">
    <source>
        <dbReference type="SAM" id="MobiDB-lite"/>
    </source>
</evidence>
<dbReference type="Proteomes" id="UP000243859">
    <property type="component" value="Unassembled WGS sequence"/>
</dbReference>
<organism evidence="5 6">
    <name type="scientific">Rhodovulum imhoffii</name>
    <dbReference type="NCBI Taxonomy" id="365340"/>
    <lineage>
        <taxon>Bacteria</taxon>
        <taxon>Pseudomonadati</taxon>
        <taxon>Pseudomonadota</taxon>
        <taxon>Alphaproteobacteria</taxon>
        <taxon>Rhodobacterales</taxon>
        <taxon>Paracoccaceae</taxon>
        <taxon>Rhodovulum</taxon>
    </lineage>
</organism>
<dbReference type="OrthoDB" id="9785707at2"/>
<feature type="region of interest" description="Disordered" evidence="2">
    <location>
        <begin position="295"/>
        <end position="323"/>
    </location>
</feature>
<comment type="similarity">
    <text evidence="1">Belongs to the DprA/Smf family.</text>
</comment>
<dbReference type="PANTHER" id="PTHR43022">
    <property type="entry name" value="PROTEIN SMF"/>
    <property type="match status" value="1"/>
</dbReference>
<comment type="caution">
    <text evidence="5">The sequence shown here is derived from an EMBL/GenBank/DDBJ whole genome shotgun (WGS) entry which is preliminary data.</text>
</comment>
<evidence type="ECO:0000256" key="1">
    <source>
        <dbReference type="ARBA" id="ARBA00006525"/>
    </source>
</evidence>
<dbReference type="PANTHER" id="PTHR43022:SF1">
    <property type="entry name" value="PROTEIN SMF"/>
    <property type="match status" value="1"/>
</dbReference>
<dbReference type="Pfam" id="PF02481">
    <property type="entry name" value="DNA_processg_A"/>
    <property type="match status" value="1"/>
</dbReference>
<dbReference type="InterPro" id="IPR003488">
    <property type="entry name" value="DprA"/>
</dbReference>
<gene>
    <name evidence="5" type="ORF">C8N32_11154</name>
</gene>
<dbReference type="RefSeq" id="WP_107892864.1">
    <property type="nucleotide sequence ID" value="NZ_QAAA01000011.1"/>
</dbReference>
<sequence length="379" mass="40046">MNSSTHPLAPPQEDSLISRLRLIRSHRVGAITYHRLMGEHGSARAALEALPNIARGAGVSRYTPWPEDLACRELAQGRKLGATPLAHGLPGYPADLADLPDAPPFLWALGRQALLSRPLVAIVGARNASSLGIRMARRLAHDLGEAGVVAVSGLARGVDRAVHLGALDYGTIGVQAGGLDVIYPAENADLHETLAREGLRLSEHPPGLAPVARNFPQRNRIIAGLSRAVVVVEAAAKSGSLLTARMAADYGREVMAVPGHPFDARTTGCNHLIRDGATLIQGAADVLEALGPFRPTKFESRQPPPPRAPGATRPTPSPHTPPNDLLARILDRLGSAPLAEDQLIRDLGLKPAQVAPALLALELDGRVSRQAGGLLRRIS</sequence>
<reference evidence="5 6" key="1">
    <citation type="submission" date="2018-04" db="EMBL/GenBank/DDBJ databases">
        <title>Genomic Encyclopedia of Archaeal and Bacterial Type Strains, Phase II (KMG-II): from individual species to whole genera.</title>
        <authorList>
            <person name="Goeker M."/>
        </authorList>
    </citation>
    <scope>NUCLEOTIDE SEQUENCE [LARGE SCALE GENOMIC DNA]</scope>
    <source>
        <strain evidence="5 6">DSM 18064</strain>
    </source>
</reference>
<dbReference type="Gene3D" id="3.40.50.450">
    <property type="match status" value="1"/>
</dbReference>
<name>A0A2T5BR71_9RHOB</name>
<dbReference type="SUPFAM" id="SSF102405">
    <property type="entry name" value="MCP/YpsA-like"/>
    <property type="match status" value="1"/>
</dbReference>
<dbReference type="InterPro" id="IPR057666">
    <property type="entry name" value="DrpA_SLOG"/>
</dbReference>
<evidence type="ECO:0000259" key="3">
    <source>
        <dbReference type="Pfam" id="PF02481"/>
    </source>
</evidence>
<dbReference type="EMBL" id="QAAA01000011">
    <property type="protein sequence ID" value="PTN01655.1"/>
    <property type="molecule type" value="Genomic_DNA"/>
</dbReference>
<feature type="domain" description="Smf/DprA SLOG" evidence="3">
    <location>
        <begin position="90"/>
        <end position="290"/>
    </location>
</feature>